<dbReference type="PANTHER" id="PTHR46628">
    <property type="entry name" value="PIRNA BIOGENESIS PROTEIN EXD1"/>
    <property type="match status" value="1"/>
</dbReference>
<dbReference type="GO" id="GO:0008408">
    <property type="term" value="F:3'-5' exonuclease activity"/>
    <property type="evidence" value="ECO:0007669"/>
    <property type="project" value="InterPro"/>
</dbReference>
<dbReference type="GO" id="GO:0006139">
    <property type="term" value="P:nucleobase-containing compound metabolic process"/>
    <property type="evidence" value="ECO:0007669"/>
    <property type="project" value="InterPro"/>
</dbReference>
<dbReference type="Pfam" id="PF01612">
    <property type="entry name" value="DNA_pol_A_exo1"/>
    <property type="match status" value="1"/>
</dbReference>
<dbReference type="GO" id="GO:1990923">
    <property type="term" value="C:PET complex"/>
    <property type="evidence" value="ECO:0007669"/>
    <property type="project" value="TreeGrafter"/>
</dbReference>
<protein>
    <recommendedName>
        <fullName evidence="1">3'-5' exonuclease domain-containing protein</fullName>
    </recommendedName>
</protein>
<evidence type="ECO:0000313" key="3">
    <source>
        <dbReference type="Proteomes" id="UP000692954"/>
    </source>
</evidence>
<evidence type="ECO:0000313" key="2">
    <source>
        <dbReference type="EMBL" id="CAD8070762.1"/>
    </source>
</evidence>
<dbReference type="GO" id="GO:0003676">
    <property type="term" value="F:nucleic acid binding"/>
    <property type="evidence" value="ECO:0007669"/>
    <property type="project" value="InterPro"/>
</dbReference>
<evidence type="ECO:0000259" key="1">
    <source>
        <dbReference type="Pfam" id="PF01612"/>
    </source>
</evidence>
<organism evidence="2 3">
    <name type="scientific">Paramecium sonneborni</name>
    <dbReference type="NCBI Taxonomy" id="65129"/>
    <lineage>
        <taxon>Eukaryota</taxon>
        <taxon>Sar</taxon>
        <taxon>Alveolata</taxon>
        <taxon>Ciliophora</taxon>
        <taxon>Intramacronucleata</taxon>
        <taxon>Oligohymenophorea</taxon>
        <taxon>Peniculida</taxon>
        <taxon>Parameciidae</taxon>
        <taxon>Paramecium</taxon>
    </lineage>
</organism>
<name>A0A8S1LWT5_9CILI</name>
<keyword evidence="3" id="KW-1185">Reference proteome</keyword>
<dbReference type="InterPro" id="IPR052144">
    <property type="entry name" value="piRNA_biogenesis_EXD1"/>
</dbReference>
<reference evidence="2" key="1">
    <citation type="submission" date="2021-01" db="EMBL/GenBank/DDBJ databases">
        <authorList>
            <consortium name="Genoscope - CEA"/>
            <person name="William W."/>
        </authorList>
    </citation>
    <scope>NUCLEOTIDE SEQUENCE</scope>
</reference>
<dbReference type="PANTHER" id="PTHR46628:SF1">
    <property type="entry name" value="PIRNA BIOGENESIS PROTEIN EXD1"/>
    <property type="match status" value="1"/>
</dbReference>
<gene>
    <name evidence="2" type="ORF">PSON_ATCC_30995.1.T0270158</name>
</gene>
<dbReference type="Proteomes" id="UP000692954">
    <property type="component" value="Unassembled WGS sequence"/>
</dbReference>
<dbReference type="OrthoDB" id="1920326at2759"/>
<feature type="domain" description="3'-5' exonuclease" evidence="1">
    <location>
        <begin position="242"/>
        <end position="323"/>
    </location>
</feature>
<comment type="caution">
    <text evidence="2">The sequence shown here is derived from an EMBL/GenBank/DDBJ whole genome shotgun (WGS) entry which is preliminary data.</text>
</comment>
<sequence length="328" mass="39625">MDQENKLLFEQNLQKILEGSIQNNVQKVFIRVLFEYLKKNKDQINIKQLQDSGIVKIWKNFQFQEMSEFIEIFQLKDQFTEYEIQFHLEDFIKKKKFEEAFQFYKALKLPQIYFDNLVNQMAYQNKARKAADFIKQLDYDPANNPKIIERLEKNCIRYLSKEYPWFKCEEMLLFNPSLLIYYCEDLYYHGKKNRSTFNNKKKQLINLNQETKFKGKYAKGFLRRIPKNQIIIIDQIDQYYFDAWKSINQSEVVGYDCENVTPWTKLESNSIQVCLIQIATQNRAFLFDDQKLKNIQEFKDDIKQLLENVDIQKIDQNLKDDLSKQQIT</sequence>
<dbReference type="EMBL" id="CAJJDN010000027">
    <property type="protein sequence ID" value="CAD8070762.1"/>
    <property type="molecule type" value="Genomic_DNA"/>
</dbReference>
<accession>A0A8S1LWT5</accession>
<dbReference type="AlphaFoldDB" id="A0A8S1LWT5"/>
<proteinExistence type="predicted"/>
<dbReference type="InterPro" id="IPR002562">
    <property type="entry name" value="3'-5'_exonuclease_dom"/>
</dbReference>